<reference evidence="2 3" key="1">
    <citation type="submission" date="2021-01" db="EMBL/GenBank/DDBJ databases">
        <title>Whole genome shotgun sequence of Actinoplanes palleronii NBRC 14916.</title>
        <authorList>
            <person name="Komaki H."/>
            <person name="Tamura T."/>
        </authorList>
    </citation>
    <scope>NUCLEOTIDE SEQUENCE [LARGE SCALE GENOMIC DNA]</scope>
    <source>
        <strain evidence="2 3">NBRC 14916</strain>
    </source>
</reference>
<protein>
    <submittedName>
        <fullName evidence="2">Uncharacterized protein</fullName>
    </submittedName>
</protein>
<evidence type="ECO:0000313" key="2">
    <source>
        <dbReference type="EMBL" id="GIE64277.1"/>
    </source>
</evidence>
<name>A0ABQ4B0T1_9ACTN</name>
<dbReference type="EMBL" id="BOMS01000008">
    <property type="protein sequence ID" value="GIE64277.1"/>
    <property type="molecule type" value="Genomic_DNA"/>
</dbReference>
<dbReference type="RefSeq" id="WP_203823540.1">
    <property type="nucleotide sequence ID" value="NZ_BAAATY010000005.1"/>
</dbReference>
<dbReference type="Proteomes" id="UP000624709">
    <property type="component" value="Unassembled WGS sequence"/>
</dbReference>
<sequence>MNWLVLDDSIPGAVIGIDGRGIVDRASQQDQDPQQDQGAQQGQDLSQDQDPSHDQGRSHDQGDEKPVREEIVSEWQDPGNRGSWAADDWQPQPEIVAYARLGVWEAALVRVGGHAQLGVRHDAGRPVWHGLSKSPDDMNRGLVGATLLAPGRLAEVTALTRRDDFVGVQVQGAERIQQLVVPRVVEHPPGEEIPPAMIRGSVTTLVAQSPAAPLDLPEELTAELVRRLRRKPADAVRIALGLRIAETWRLPDGFELPLVYDVAPGKTQGYVTDETTGAPLSALHACRNHHLTGALDWCTHCLNPTCRLCSEAVRPCRLCQGTVCGDCVATPDGRCPACAALTKVGMFQRGRYGVSASGAVWHGAATNVQVTVRQERNYWSLERWDRYDRVTFPLDPHTVQTLRGWLA</sequence>
<feature type="compositionally biased region" description="Basic and acidic residues" evidence="1">
    <location>
        <begin position="50"/>
        <end position="67"/>
    </location>
</feature>
<organism evidence="2 3">
    <name type="scientific">Actinoplanes palleronii</name>
    <dbReference type="NCBI Taxonomy" id="113570"/>
    <lineage>
        <taxon>Bacteria</taxon>
        <taxon>Bacillati</taxon>
        <taxon>Actinomycetota</taxon>
        <taxon>Actinomycetes</taxon>
        <taxon>Micromonosporales</taxon>
        <taxon>Micromonosporaceae</taxon>
        <taxon>Actinoplanes</taxon>
    </lineage>
</organism>
<comment type="caution">
    <text evidence="2">The sequence shown here is derived from an EMBL/GenBank/DDBJ whole genome shotgun (WGS) entry which is preliminary data.</text>
</comment>
<evidence type="ECO:0000313" key="3">
    <source>
        <dbReference type="Proteomes" id="UP000624709"/>
    </source>
</evidence>
<feature type="region of interest" description="Disordered" evidence="1">
    <location>
        <begin position="22"/>
        <end position="67"/>
    </location>
</feature>
<feature type="compositionally biased region" description="Low complexity" evidence="1">
    <location>
        <begin position="26"/>
        <end position="49"/>
    </location>
</feature>
<gene>
    <name evidence="2" type="ORF">Apa02nite_003850</name>
</gene>
<proteinExistence type="predicted"/>
<evidence type="ECO:0000256" key="1">
    <source>
        <dbReference type="SAM" id="MobiDB-lite"/>
    </source>
</evidence>
<accession>A0ABQ4B0T1</accession>
<keyword evidence="3" id="KW-1185">Reference proteome</keyword>